<dbReference type="InterPro" id="IPR008271">
    <property type="entry name" value="Ser/Thr_kinase_AS"/>
</dbReference>
<dbReference type="PROSITE" id="PS50011">
    <property type="entry name" value="PROTEIN_KINASE_DOM"/>
    <property type="match status" value="1"/>
</dbReference>
<accession>A0A2S5B3D8</accession>
<reference evidence="11 12" key="1">
    <citation type="journal article" date="2018" name="Front. Microbiol.">
        <title>Prospects for Fungal Bioremediation of Acidic Radioactive Waste Sites: Characterization and Genome Sequence of Rhodotorula taiwanensis MD1149.</title>
        <authorList>
            <person name="Tkavc R."/>
            <person name="Matrosova V.Y."/>
            <person name="Grichenko O.E."/>
            <person name="Gostincar C."/>
            <person name="Volpe R.P."/>
            <person name="Klimenkova P."/>
            <person name="Gaidamakova E.K."/>
            <person name="Zhou C.E."/>
            <person name="Stewart B.J."/>
            <person name="Lyman M.G."/>
            <person name="Malfatti S.A."/>
            <person name="Rubinfeld B."/>
            <person name="Courtot M."/>
            <person name="Singh J."/>
            <person name="Dalgard C.L."/>
            <person name="Hamilton T."/>
            <person name="Frey K.G."/>
            <person name="Gunde-Cimerman N."/>
            <person name="Dugan L."/>
            <person name="Daly M.J."/>
        </authorList>
    </citation>
    <scope>NUCLEOTIDE SEQUENCE [LARGE SCALE GENOMIC DNA]</scope>
    <source>
        <strain evidence="11 12">MD1149</strain>
    </source>
</reference>
<organism evidence="11 12">
    <name type="scientific">Rhodotorula taiwanensis</name>
    <dbReference type="NCBI Taxonomy" id="741276"/>
    <lineage>
        <taxon>Eukaryota</taxon>
        <taxon>Fungi</taxon>
        <taxon>Dikarya</taxon>
        <taxon>Basidiomycota</taxon>
        <taxon>Pucciniomycotina</taxon>
        <taxon>Microbotryomycetes</taxon>
        <taxon>Sporidiobolales</taxon>
        <taxon>Sporidiobolaceae</taxon>
        <taxon>Rhodotorula</taxon>
    </lineage>
</organism>
<feature type="region of interest" description="Disordered" evidence="9">
    <location>
        <begin position="533"/>
        <end position="653"/>
    </location>
</feature>
<dbReference type="AlphaFoldDB" id="A0A2S5B3D8"/>
<dbReference type="GO" id="GO:0004674">
    <property type="term" value="F:protein serine/threonine kinase activity"/>
    <property type="evidence" value="ECO:0007669"/>
    <property type="project" value="UniProtKB-KW"/>
</dbReference>
<feature type="binding site" evidence="7">
    <location>
        <begin position="282"/>
        <end position="283"/>
    </location>
    <ligand>
        <name>ATP</name>
        <dbReference type="ChEBI" id="CHEBI:30616"/>
    </ligand>
</feature>
<evidence type="ECO:0000256" key="8">
    <source>
        <dbReference type="PIRSR" id="PIRSR630616-3"/>
    </source>
</evidence>
<sequence length="653" mass="71252">MPIVSVLKGLLHKNNERQPAASAPVSTAAGATSSAPHSSSTSRQPAASSDVNPSIAHPPAAHLAPVNAKSLPVTGSTPANASAPTGQAMAASNAGYQGGAAAAAAQNATSQGTHAQAEEIVRKENEAKAKREQSVFDGLPDGLTLGRKMGDGAFSNVFEATYRPSPAQLAVDPKLAKEVKVAVKCVRKFELNSSQRANILKEVQIMRGLNHPGIVRLLNFTESSNHYYLTLELMPGGELFHQIVKLTYFSEELSRHVILQVAHAIRYLHEEKGVVHRDIKPENILFEGIPIIPSKVPRARPYDEEKEDEGEFIPGIGGGGIGRVKIADFGLSKIVWNEETMTPCGTVGYTAPEIVKDERYSKSVDMWALGCVLYTLLCGFPPFYDESIHVLTEKVAKGYYTFLSPWWDDISASSKDLITHLLDVDPEKRYTIDEFLAHPWCKAKPAPTAVTPGTLDALKLKPVPKYTPLDSPMLATGGRRAMPSPGIATLKEAFDVTYAVHRMEEEGKQRQRAYNGPGGAGRAGFLQGLNEADEEEEADIEETKRRYGAEVSKAIEEQRRQAQDPSRRRAPQTAEEQARAAREYAGWGGADRKQAEAALYRDHGRAGQRDRGRKQRGIDLSLDAASILSRRKKPMMDGQQPQQQPSPMRMQIG</sequence>
<dbReference type="EC" id="2.7.11.1" evidence="11"/>
<gene>
    <name evidence="11" type="ORF">BMF94_5599</name>
</gene>
<feature type="compositionally biased region" description="Basic and acidic residues" evidence="9">
    <location>
        <begin position="590"/>
        <end position="610"/>
    </location>
</feature>
<evidence type="ECO:0000256" key="2">
    <source>
        <dbReference type="ARBA" id="ARBA00022679"/>
    </source>
</evidence>
<feature type="compositionally biased region" description="Low complexity" evidence="9">
    <location>
        <begin position="19"/>
        <end position="49"/>
    </location>
</feature>
<evidence type="ECO:0000256" key="7">
    <source>
        <dbReference type="PIRSR" id="PIRSR630616-2"/>
    </source>
</evidence>
<feature type="cross-link" description="Glycyl lysine isopeptide (Lys-Gly) (interchain with G-Cter in SUMO2)" evidence="8">
    <location>
        <position position="280"/>
    </location>
</feature>
<dbReference type="STRING" id="741276.A0A2S5B3D8"/>
<evidence type="ECO:0000259" key="10">
    <source>
        <dbReference type="PROSITE" id="PS50011"/>
    </source>
</evidence>
<feature type="region of interest" description="Disordered" evidence="9">
    <location>
        <begin position="506"/>
        <end position="525"/>
    </location>
</feature>
<feature type="active site" description="Proton acceptor" evidence="6">
    <location>
        <position position="278"/>
    </location>
</feature>
<dbReference type="EMBL" id="PJQD01000085">
    <property type="protein sequence ID" value="POY71287.1"/>
    <property type="molecule type" value="Genomic_DNA"/>
</dbReference>
<evidence type="ECO:0000256" key="9">
    <source>
        <dbReference type="SAM" id="MobiDB-lite"/>
    </source>
</evidence>
<evidence type="ECO:0000256" key="1">
    <source>
        <dbReference type="ARBA" id="ARBA00022527"/>
    </source>
</evidence>
<dbReference type="Gene3D" id="3.30.200.20">
    <property type="entry name" value="Phosphorylase Kinase, domain 1"/>
    <property type="match status" value="1"/>
</dbReference>
<dbReference type="Pfam" id="PF00069">
    <property type="entry name" value="Pkinase"/>
    <property type="match status" value="1"/>
</dbReference>
<keyword evidence="2 11" id="KW-0808">Transferase</keyword>
<dbReference type="CDD" id="cd14096">
    <property type="entry name" value="STKc_RCK1-like"/>
    <property type="match status" value="1"/>
</dbReference>
<dbReference type="SUPFAM" id="SSF56112">
    <property type="entry name" value="Protein kinase-like (PK-like)"/>
    <property type="match status" value="1"/>
</dbReference>
<feature type="compositionally biased region" description="Low complexity" evidence="9">
    <location>
        <begin position="636"/>
        <end position="653"/>
    </location>
</feature>
<evidence type="ECO:0000313" key="12">
    <source>
        <dbReference type="Proteomes" id="UP000237144"/>
    </source>
</evidence>
<dbReference type="Gene3D" id="1.10.510.10">
    <property type="entry name" value="Transferase(Phosphotransferase) domain 1"/>
    <property type="match status" value="1"/>
</dbReference>
<dbReference type="InterPro" id="IPR030616">
    <property type="entry name" value="Aur-like"/>
</dbReference>
<keyword evidence="3 7" id="KW-0547">Nucleotide-binding</keyword>
<feature type="binding site" evidence="7">
    <location>
        <position position="184"/>
    </location>
    <ligand>
        <name>ATP</name>
        <dbReference type="ChEBI" id="CHEBI:30616"/>
    </ligand>
</feature>
<evidence type="ECO:0000256" key="6">
    <source>
        <dbReference type="PIRSR" id="PIRSR630616-1"/>
    </source>
</evidence>
<proteinExistence type="predicted"/>
<evidence type="ECO:0000256" key="4">
    <source>
        <dbReference type="ARBA" id="ARBA00022777"/>
    </source>
</evidence>
<dbReference type="PROSITE" id="PS00108">
    <property type="entry name" value="PROTEIN_KINASE_ST"/>
    <property type="match status" value="1"/>
</dbReference>
<dbReference type="SMART" id="SM00220">
    <property type="entry name" value="S_TKc"/>
    <property type="match status" value="1"/>
</dbReference>
<feature type="binding site" evidence="7">
    <location>
        <position position="328"/>
    </location>
    <ligand>
        <name>ATP</name>
        <dbReference type="ChEBI" id="CHEBI:30616"/>
    </ligand>
</feature>
<dbReference type="PANTHER" id="PTHR24350">
    <property type="entry name" value="SERINE/THREONINE-PROTEIN KINASE IAL-RELATED"/>
    <property type="match status" value="1"/>
</dbReference>
<evidence type="ECO:0000313" key="11">
    <source>
        <dbReference type="EMBL" id="POY71287.1"/>
    </source>
</evidence>
<dbReference type="InterPro" id="IPR000719">
    <property type="entry name" value="Prot_kinase_dom"/>
</dbReference>
<feature type="compositionally biased region" description="Basic and acidic residues" evidence="9">
    <location>
        <begin position="541"/>
        <end position="567"/>
    </location>
</feature>
<evidence type="ECO:0000256" key="5">
    <source>
        <dbReference type="ARBA" id="ARBA00022840"/>
    </source>
</evidence>
<keyword evidence="1 11" id="KW-0723">Serine/threonine-protein kinase</keyword>
<dbReference type="GO" id="GO:0005524">
    <property type="term" value="F:ATP binding"/>
    <property type="evidence" value="ECO:0007669"/>
    <property type="project" value="UniProtKB-KW"/>
</dbReference>
<feature type="domain" description="Protein kinase" evidence="10">
    <location>
        <begin position="143"/>
        <end position="441"/>
    </location>
</feature>
<dbReference type="OrthoDB" id="1738954at2759"/>
<protein>
    <submittedName>
        <fullName evidence="11">Putative Non-specific serine/threonine protein kinase</fullName>
        <ecNumber evidence="11">2.7.11.1</ecNumber>
    </submittedName>
</protein>
<keyword evidence="4 11" id="KW-0418">Kinase</keyword>
<comment type="caution">
    <text evidence="11">The sequence shown here is derived from an EMBL/GenBank/DDBJ whole genome shotgun (WGS) entry which is preliminary data.</text>
</comment>
<dbReference type="InterPro" id="IPR011009">
    <property type="entry name" value="Kinase-like_dom_sf"/>
</dbReference>
<name>A0A2S5B3D8_9BASI</name>
<dbReference type="Proteomes" id="UP000237144">
    <property type="component" value="Unassembled WGS sequence"/>
</dbReference>
<feature type="region of interest" description="Disordered" evidence="9">
    <location>
        <begin position="15"/>
        <end position="60"/>
    </location>
</feature>
<evidence type="ECO:0000256" key="3">
    <source>
        <dbReference type="ARBA" id="ARBA00022741"/>
    </source>
</evidence>
<keyword evidence="5 7" id="KW-0067">ATP-binding</keyword>
<keyword evidence="12" id="KW-1185">Reference proteome</keyword>